<reference evidence="10 11" key="1">
    <citation type="submission" date="2019-03" db="EMBL/GenBank/DDBJ databases">
        <title>Genomic Encyclopedia of Archaeal and Bacterial Type Strains, Phase II (KMG-II): from individual species to whole genera.</title>
        <authorList>
            <person name="Goeker M."/>
        </authorList>
    </citation>
    <scope>NUCLEOTIDE SEQUENCE [LARGE SCALE GENOMIC DNA]</scope>
    <source>
        <strain evidence="10 11">DSM 21537</strain>
    </source>
</reference>
<dbReference type="GO" id="GO:0000155">
    <property type="term" value="F:phosphorelay sensor kinase activity"/>
    <property type="evidence" value="ECO:0007669"/>
    <property type="project" value="InterPro"/>
</dbReference>
<dbReference type="InterPro" id="IPR003594">
    <property type="entry name" value="HATPase_dom"/>
</dbReference>
<dbReference type="PROSITE" id="PS50109">
    <property type="entry name" value="HIS_KIN"/>
    <property type="match status" value="1"/>
</dbReference>
<dbReference type="SUPFAM" id="SSF55874">
    <property type="entry name" value="ATPase domain of HSP90 chaperone/DNA topoisomerase II/histidine kinase"/>
    <property type="match status" value="1"/>
</dbReference>
<keyword evidence="5" id="KW-0812">Transmembrane</keyword>
<accession>A0A4R8MRV8</accession>
<dbReference type="Gene3D" id="1.10.287.130">
    <property type="match status" value="1"/>
</dbReference>
<dbReference type="FunFam" id="3.30.565.10:FF:000010">
    <property type="entry name" value="Sensor histidine kinase RcsC"/>
    <property type="match status" value="1"/>
</dbReference>
<feature type="domain" description="Histidine kinase" evidence="6">
    <location>
        <begin position="363"/>
        <end position="584"/>
    </location>
</feature>
<dbReference type="Gene3D" id="3.30.450.20">
    <property type="entry name" value="PAS domain"/>
    <property type="match status" value="1"/>
</dbReference>
<feature type="domain" description="Response regulatory" evidence="7">
    <location>
        <begin position="606"/>
        <end position="722"/>
    </location>
</feature>
<keyword evidence="3 4" id="KW-0597">Phosphoprotein</keyword>
<dbReference type="CDD" id="cd17546">
    <property type="entry name" value="REC_hyHK_CKI1_RcsC-like"/>
    <property type="match status" value="1"/>
</dbReference>
<dbReference type="InterPro" id="IPR035965">
    <property type="entry name" value="PAS-like_dom_sf"/>
</dbReference>
<evidence type="ECO:0000259" key="6">
    <source>
        <dbReference type="PROSITE" id="PS50109"/>
    </source>
</evidence>
<dbReference type="SMART" id="SM00448">
    <property type="entry name" value="REC"/>
    <property type="match status" value="1"/>
</dbReference>
<dbReference type="PANTHER" id="PTHR45339:SF3">
    <property type="entry name" value="HISTIDINE KINASE"/>
    <property type="match status" value="1"/>
</dbReference>
<keyword evidence="11" id="KW-1185">Reference proteome</keyword>
<dbReference type="PRINTS" id="PR00344">
    <property type="entry name" value="BCTRLSENSOR"/>
</dbReference>
<evidence type="ECO:0000313" key="11">
    <source>
        <dbReference type="Proteomes" id="UP000294684"/>
    </source>
</evidence>
<dbReference type="CDD" id="cd19410">
    <property type="entry name" value="HK9-like_sensor"/>
    <property type="match status" value="1"/>
</dbReference>
<dbReference type="InterPro" id="IPR036890">
    <property type="entry name" value="HATPase_C_sf"/>
</dbReference>
<protein>
    <recommendedName>
        <fullName evidence="2">histidine kinase</fullName>
        <ecNumber evidence="2">2.7.13.3</ecNumber>
    </recommendedName>
</protein>
<dbReference type="EC" id="2.7.13.3" evidence="2"/>
<evidence type="ECO:0000256" key="4">
    <source>
        <dbReference type="PROSITE-ProRule" id="PRU00169"/>
    </source>
</evidence>
<keyword evidence="5" id="KW-1133">Transmembrane helix</keyword>
<dbReference type="SMART" id="SM00387">
    <property type="entry name" value="HATPase_c"/>
    <property type="match status" value="1"/>
</dbReference>
<evidence type="ECO:0000256" key="5">
    <source>
        <dbReference type="SAM" id="Phobius"/>
    </source>
</evidence>
<dbReference type="Proteomes" id="UP000294684">
    <property type="component" value="Unassembled WGS sequence"/>
</dbReference>
<evidence type="ECO:0000256" key="3">
    <source>
        <dbReference type="ARBA" id="ARBA00022553"/>
    </source>
</evidence>
<name>A0A4R8MRV8_LEPME</name>
<dbReference type="SMART" id="SM00091">
    <property type="entry name" value="PAS"/>
    <property type="match status" value="1"/>
</dbReference>
<feature type="modified residue" description="4-aspartylphosphate" evidence="4">
    <location>
        <position position="655"/>
    </location>
</feature>
<evidence type="ECO:0000313" key="10">
    <source>
        <dbReference type="EMBL" id="TDY67918.1"/>
    </source>
</evidence>
<dbReference type="PROSITE" id="PS50113">
    <property type="entry name" value="PAC"/>
    <property type="match status" value="1"/>
</dbReference>
<feature type="transmembrane region" description="Helical" evidence="5">
    <location>
        <begin position="181"/>
        <end position="203"/>
    </location>
</feature>
<gene>
    <name evidence="10" type="ORF">CLV96_3473</name>
</gene>
<feature type="transmembrane region" description="Helical" evidence="5">
    <location>
        <begin position="12"/>
        <end position="34"/>
    </location>
</feature>
<evidence type="ECO:0000259" key="7">
    <source>
        <dbReference type="PROSITE" id="PS50110"/>
    </source>
</evidence>
<evidence type="ECO:0000256" key="2">
    <source>
        <dbReference type="ARBA" id="ARBA00012438"/>
    </source>
</evidence>
<dbReference type="Gene3D" id="3.40.50.2300">
    <property type="match status" value="1"/>
</dbReference>
<dbReference type="CDD" id="cd00130">
    <property type="entry name" value="PAS"/>
    <property type="match status" value="1"/>
</dbReference>
<keyword evidence="5" id="KW-0472">Membrane</keyword>
<dbReference type="RefSeq" id="WP_004784241.1">
    <property type="nucleotide sequence ID" value="NZ_SORO01000003.1"/>
</dbReference>
<dbReference type="InterPro" id="IPR004358">
    <property type="entry name" value="Sig_transdc_His_kin-like_C"/>
</dbReference>
<evidence type="ECO:0000256" key="1">
    <source>
        <dbReference type="ARBA" id="ARBA00000085"/>
    </source>
</evidence>
<comment type="caution">
    <text evidence="10">The sequence shown here is derived from an EMBL/GenBank/DDBJ whole genome shotgun (WGS) entry which is preliminary data.</text>
</comment>
<dbReference type="Pfam" id="PF00072">
    <property type="entry name" value="Response_reg"/>
    <property type="match status" value="1"/>
</dbReference>
<dbReference type="InterPro" id="IPR007891">
    <property type="entry name" value="CHASE3"/>
</dbReference>
<comment type="catalytic activity">
    <reaction evidence="1">
        <text>ATP + protein L-histidine = ADP + protein N-phospho-L-histidine.</text>
        <dbReference type="EC" id="2.7.13.3"/>
    </reaction>
</comment>
<dbReference type="EMBL" id="SORO01000003">
    <property type="protein sequence ID" value="TDY67918.1"/>
    <property type="molecule type" value="Genomic_DNA"/>
</dbReference>
<dbReference type="GeneID" id="79828741"/>
<dbReference type="InterPro" id="IPR000014">
    <property type="entry name" value="PAS"/>
</dbReference>
<evidence type="ECO:0000259" key="9">
    <source>
        <dbReference type="PROSITE" id="PS50113"/>
    </source>
</evidence>
<dbReference type="SUPFAM" id="SSF55785">
    <property type="entry name" value="PYP-like sensor domain (PAS domain)"/>
    <property type="match status" value="1"/>
</dbReference>
<dbReference type="PROSITE" id="PS50110">
    <property type="entry name" value="RESPONSE_REGULATORY"/>
    <property type="match status" value="1"/>
</dbReference>
<dbReference type="InterPro" id="IPR005467">
    <property type="entry name" value="His_kinase_dom"/>
</dbReference>
<dbReference type="NCBIfam" id="TIGR00229">
    <property type="entry name" value="sensory_box"/>
    <property type="match status" value="1"/>
</dbReference>
<dbReference type="SUPFAM" id="SSF47384">
    <property type="entry name" value="Homodimeric domain of signal transducing histidine kinase"/>
    <property type="match status" value="1"/>
</dbReference>
<dbReference type="InterPro" id="IPR001789">
    <property type="entry name" value="Sig_transdc_resp-reg_receiver"/>
</dbReference>
<sequence length="724" mass="84387">MNHYFQRKHFESFYLGFLWGLLVLLLLSSFFFFYQVYESRMDRDLYEDQSSWNALLNRYSSYLKDAETGVRGYLLTSDPEFLEPYKNSLVQMEKLEISLREECEFAYNDELESIIRANHLKLEYIQNFIKSFPKNRPKKADFIESKRRMDIFREEVQLLLDKKLEKENLEKDRNRKFTIRLISISGGLFFILSLLILWMIFVLKRNTRILVEKELIEDRLFEIDDLYQNSPVGFHSLDANGYFVKVNRTEQEWLGYTEEELVGKIKWPDLLSEESKLIFQSNFPVFKEKGRIDNLRFEVIRKNGSSLFLNVSATAIYSKDNEMIRSRSVSLDISQMILYERALIDSRIRAEDANRAKSEFLSNMSHELRTPLNAVIGLSMWLMEDNPKPEQIEYLKNLRFSSETLLTLINDILDFNKIEEQMIIIEEIDFSLKDFISSVCSSFEIKAKEQLLLFQAEIDEKLPESICFDPTRMLQVLNNLLSNAVKFTKIGKITLRVHLVSKIGNDVVIRFEVEDTGIGIAPEKLKYVFEKFTQASEDTTRKYGGSGLGLAISKGLVELMKGNLELESELGKGSKFSFTFPCKIGKSNTNKQIHSLQDYSDLSGKRILIADDIEINRSIVIRFLKRWGIESEEADDGEEVLQKLSKGKFDLVLMDLHMPNMDGYMATKRIRENLSWKNLPIIALTASAQLETQDKIRSVGMNDFISKPFYPNDLFQKLSHWIVS</sequence>
<dbReference type="Pfam" id="PF00512">
    <property type="entry name" value="HisKA"/>
    <property type="match status" value="1"/>
</dbReference>
<feature type="domain" description="PAS" evidence="8">
    <location>
        <begin position="219"/>
        <end position="276"/>
    </location>
</feature>
<dbReference type="CDD" id="cd00082">
    <property type="entry name" value="HisKA"/>
    <property type="match status" value="1"/>
</dbReference>
<dbReference type="STRING" id="1193051.LEP1GSC017_0692"/>
<organism evidence="10 11">
    <name type="scientific">Leptospira meyeri</name>
    <dbReference type="NCBI Taxonomy" id="29508"/>
    <lineage>
        <taxon>Bacteria</taxon>
        <taxon>Pseudomonadati</taxon>
        <taxon>Spirochaetota</taxon>
        <taxon>Spirochaetia</taxon>
        <taxon>Leptospirales</taxon>
        <taxon>Leptospiraceae</taxon>
        <taxon>Leptospira</taxon>
    </lineage>
</organism>
<dbReference type="InterPro" id="IPR000700">
    <property type="entry name" value="PAS-assoc_C"/>
</dbReference>
<dbReference type="Pfam" id="PF02518">
    <property type="entry name" value="HATPase_c"/>
    <property type="match status" value="1"/>
</dbReference>
<dbReference type="SUPFAM" id="SSF52172">
    <property type="entry name" value="CheY-like"/>
    <property type="match status" value="1"/>
</dbReference>
<dbReference type="InterPro" id="IPR003661">
    <property type="entry name" value="HisK_dim/P_dom"/>
</dbReference>
<dbReference type="Gene3D" id="3.30.565.10">
    <property type="entry name" value="Histidine kinase-like ATPase, C-terminal domain"/>
    <property type="match status" value="1"/>
</dbReference>
<dbReference type="InterPro" id="IPR036097">
    <property type="entry name" value="HisK_dim/P_sf"/>
</dbReference>
<feature type="domain" description="PAC" evidence="9">
    <location>
        <begin position="293"/>
        <end position="345"/>
    </location>
</feature>
<dbReference type="InterPro" id="IPR011006">
    <property type="entry name" value="CheY-like_superfamily"/>
</dbReference>
<evidence type="ECO:0000259" key="8">
    <source>
        <dbReference type="PROSITE" id="PS50112"/>
    </source>
</evidence>
<dbReference type="SMART" id="SM00388">
    <property type="entry name" value="HisKA"/>
    <property type="match status" value="1"/>
</dbReference>
<dbReference type="CDD" id="cd16922">
    <property type="entry name" value="HATPase_EvgS-ArcB-TorS-like"/>
    <property type="match status" value="1"/>
</dbReference>
<dbReference type="OrthoDB" id="6192248at2"/>
<dbReference type="PANTHER" id="PTHR45339">
    <property type="entry name" value="HYBRID SIGNAL TRANSDUCTION HISTIDINE KINASE J"/>
    <property type="match status" value="1"/>
</dbReference>
<dbReference type="Pfam" id="PF13426">
    <property type="entry name" value="PAS_9"/>
    <property type="match status" value="1"/>
</dbReference>
<proteinExistence type="predicted"/>
<dbReference type="PROSITE" id="PS50112">
    <property type="entry name" value="PAS"/>
    <property type="match status" value="1"/>
</dbReference>
<dbReference type="AlphaFoldDB" id="A0A4R8MRV8"/>
<dbReference type="Pfam" id="PF05227">
    <property type="entry name" value="CHASE3"/>
    <property type="match status" value="1"/>
</dbReference>